<feature type="compositionally biased region" description="Basic and acidic residues" evidence="1">
    <location>
        <begin position="27"/>
        <end position="46"/>
    </location>
</feature>
<evidence type="ECO:0000259" key="2">
    <source>
        <dbReference type="Pfam" id="PF13399"/>
    </source>
</evidence>
<dbReference type="Pfam" id="PF13399">
    <property type="entry name" value="LytR_C"/>
    <property type="match status" value="1"/>
</dbReference>
<evidence type="ECO:0000313" key="4">
    <source>
        <dbReference type="Proteomes" id="UP001499924"/>
    </source>
</evidence>
<feature type="domain" description="LytR/CpsA/Psr regulator C-terminal" evidence="2">
    <location>
        <begin position="411"/>
        <end position="475"/>
    </location>
</feature>
<dbReference type="Proteomes" id="UP001499924">
    <property type="component" value="Unassembled WGS sequence"/>
</dbReference>
<sequence>MLTVGRHASSDSDGQNRGGAPVAAGRRRTDVPDGLWRDAPAERVSDHPTAPGRKGGAGARTPLVSGPADAPMPRTRLPLPPVPAAAPRTSAAPFRAVPAPELPGGRAGDGVPGASAPLQRSSRNAAGPVLPRPARAWADEEPALVSTGPGLMAGGARASGPAPRLPRPSTPAGAPSPAYGDWTKPSRPSEPLDLDFAAEASGQMGLRVPAAPATTAIPERPVRRGRRARDRASDPSSAELASAGIDSAAFAGAQFAGTEFDSAEFDGAEFDRAGFDSAEFDAPGSGERPVRNPGTGPVGGRAAMRAERQAADLARRKAAKRSGAPVGIPDDEETPRRPRRVLMGLVAMIVVALGVLGVYKVASPGAEEAASGSTATQSTAPSVTSQTAVLPPLETPELAIEVPPAAPVHAPVTVLNATDITGLAADVAGVLQAAGWETPGVGGYLNEDVAVSTVFFTEGDETQRQAAVSLIEEFPQLTGPAPRFFELPADVTAPGLVVVLTGPWQ</sequence>
<dbReference type="Gene3D" id="2.160.20.80">
    <property type="entry name" value="E3 ubiquitin-protein ligase SopA"/>
    <property type="match status" value="1"/>
</dbReference>
<protein>
    <recommendedName>
        <fullName evidence="2">LytR/CpsA/Psr regulator C-terminal domain-containing protein</fullName>
    </recommendedName>
</protein>
<feature type="compositionally biased region" description="Basic and acidic residues" evidence="1">
    <location>
        <begin position="304"/>
        <end position="315"/>
    </location>
</feature>
<organism evidence="3 4">
    <name type="scientific">Blastococcus jejuensis</name>
    <dbReference type="NCBI Taxonomy" id="351224"/>
    <lineage>
        <taxon>Bacteria</taxon>
        <taxon>Bacillati</taxon>
        <taxon>Actinomycetota</taxon>
        <taxon>Actinomycetes</taxon>
        <taxon>Geodermatophilales</taxon>
        <taxon>Geodermatophilaceae</taxon>
        <taxon>Blastococcus</taxon>
    </lineage>
</organism>
<feature type="region of interest" description="Disordered" evidence="1">
    <location>
        <begin position="276"/>
        <end position="335"/>
    </location>
</feature>
<gene>
    <name evidence="3" type="ORF">GCM10010531_36200</name>
</gene>
<keyword evidence="4" id="KW-1185">Reference proteome</keyword>
<feature type="region of interest" description="Disordered" evidence="1">
    <location>
        <begin position="1"/>
        <end position="241"/>
    </location>
</feature>
<dbReference type="Gene3D" id="3.30.70.2390">
    <property type="match status" value="1"/>
</dbReference>
<evidence type="ECO:0000313" key="3">
    <source>
        <dbReference type="EMBL" id="GAA3178952.1"/>
    </source>
</evidence>
<accession>A0ABP6PH51</accession>
<evidence type="ECO:0000256" key="1">
    <source>
        <dbReference type="SAM" id="MobiDB-lite"/>
    </source>
</evidence>
<dbReference type="InterPro" id="IPR027381">
    <property type="entry name" value="LytR/CpsA/Psr_C"/>
</dbReference>
<comment type="caution">
    <text evidence="3">The sequence shown here is derived from an EMBL/GenBank/DDBJ whole genome shotgun (WGS) entry which is preliminary data.</text>
</comment>
<reference evidence="4" key="1">
    <citation type="journal article" date="2019" name="Int. J. Syst. Evol. Microbiol.">
        <title>The Global Catalogue of Microorganisms (GCM) 10K type strain sequencing project: providing services to taxonomists for standard genome sequencing and annotation.</title>
        <authorList>
            <consortium name="The Broad Institute Genomics Platform"/>
            <consortium name="The Broad Institute Genome Sequencing Center for Infectious Disease"/>
            <person name="Wu L."/>
            <person name="Ma J."/>
        </authorList>
    </citation>
    <scope>NUCLEOTIDE SEQUENCE [LARGE SCALE GENOMIC DNA]</scope>
    <source>
        <strain evidence="4">JCM 15614</strain>
    </source>
</reference>
<name>A0ABP6PH51_9ACTN</name>
<proteinExistence type="predicted"/>
<dbReference type="EMBL" id="BAAAVV010000010">
    <property type="protein sequence ID" value="GAA3178952.1"/>
    <property type="molecule type" value="Genomic_DNA"/>
</dbReference>